<evidence type="ECO:0000313" key="1">
    <source>
        <dbReference type="EMBL" id="KKP05205.1"/>
    </source>
</evidence>
<protein>
    <submittedName>
        <fullName evidence="1">Uncharacterized protein</fullName>
    </submittedName>
</protein>
<reference evidence="2" key="1">
    <citation type="journal article" date="2015" name="Genome Announc.">
        <title>Draft whole-genome sequence of the biocontrol agent Trichoderma harzianum T6776.</title>
        <authorList>
            <person name="Baroncelli R."/>
            <person name="Piaggeschi G."/>
            <person name="Fiorini L."/>
            <person name="Bertolini E."/>
            <person name="Zapparata A."/>
            <person name="Pe M.E."/>
            <person name="Sarrocco S."/>
            <person name="Vannacci G."/>
        </authorList>
    </citation>
    <scope>NUCLEOTIDE SEQUENCE [LARGE SCALE GENOMIC DNA]</scope>
    <source>
        <strain evidence="2">T6776</strain>
    </source>
</reference>
<organism evidence="1 2">
    <name type="scientific">Trichoderma harzianum</name>
    <name type="common">Hypocrea lixii</name>
    <dbReference type="NCBI Taxonomy" id="5544"/>
    <lineage>
        <taxon>Eukaryota</taxon>
        <taxon>Fungi</taxon>
        <taxon>Dikarya</taxon>
        <taxon>Ascomycota</taxon>
        <taxon>Pezizomycotina</taxon>
        <taxon>Sordariomycetes</taxon>
        <taxon>Hypocreomycetidae</taxon>
        <taxon>Hypocreales</taxon>
        <taxon>Hypocreaceae</taxon>
        <taxon>Trichoderma</taxon>
    </lineage>
</organism>
<evidence type="ECO:0000313" key="2">
    <source>
        <dbReference type="Proteomes" id="UP000034112"/>
    </source>
</evidence>
<name>A0A0F9XL29_TRIHA</name>
<dbReference type="AlphaFoldDB" id="A0A0F9XL29"/>
<accession>A0A0F9XL29</accession>
<gene>
    <name evidence="1" type="ORF">THAR02_02657</name>
</gene>
<dbReference type="EMBL" id="JOKZ01000055">
    <property type="protein sequence ID" value="KKP05205.1"/>
    <property type="molecule type" value="Genomic_DNA"/>
</dbReference>
<dbReference type="Proteomes" id="UP000034112">
    <property type="component" value="Unassembled WGS sequence"/>
</dbReference>
<sequence length="106" mass="11654">MCKSARLALDGYRTSSATTRGTRLIVSLFPRLSHLVAEMPCDDLKAAICRIMLWLFWTSFRWMMLAPCYFAPSLAPCRKLSPMQLVAARKGHGASANGFGAASETP</sequence>
<proteinExistence type="predicted"/>
<comment type="caution">
    <text evidence="1">The sequence shown here is derived from an EMBL/GenBank/DDBJ whole genome shotgun (WGS) entry which is preliminary data.</text>
</comment>